<reference evidence="3" key="1">
    <citation type="journal article" date="2019" name="Int. J. Syst. Evol. Microbiol.">
        <title>The Global Catalogue of Microorganisms (GCM) 10K type strain sequencing project: providing services to taxonomists for standard genome sequencing and annotation.</title>
        <authorList>
            <consortium name="The Broad Institute Genomics Platform"/>
            <consortium name="The Broad Institute Genome Sequencing Center for Infectious Disease"/>
            <person name="Wu L."/>
            <person name="Ma J."/>
        </authorList>
    </citation>
    <scope>NUCLEOTIDE SEQUENCE [LARGE SCALE GENOMIC DNA]</scope>
    <source>
        <strain evidence="3">CGMCC 4.7178</strain>
    </source>
</reference>
<accession>A0ABQ2MM78</accession>
<evidence type="ECO:0000313" key="2">
    <source>
        <dbReference type="EMBL" id="GGO52696.1"/>
    </source>
</evidence>
<sequence>MCVRRDVVAGAQWRKSGYSNAAGGDCVELALNVRDFVPVRDSKDPGGPLLVFPSASWAAFVDRVKRDGQAGGAAQA</sequence>
<keyword evidence="3" id="KW-1185">Reference proteome</keyword>
<dbReference type="RefSeq" id="WP_189038335.1">
    <property type="nucleotide sequence ID" value="NZ_BMMP01000012.1"/>
</dbReference>
<gene>
    <name evidence="2" type="ORF">GCM10012287_37570</name>
</gene>
<protein>
    <submittedName>
        <fullName evidence="2">Toxin</fullName>
    </submittedName>
</protein>
<evidence type="ECO:0000313" key="3">
    <source>
        <dbReference type="Proteomes" id="UP000631535"/>
    </source>
</evidence>
<dbReference type="Proteomes" id="UP000631535">
    <property type="component" value="Unassembled WGS sequence"/>
</dbReference>
<organism evidence="2 3">
    <name type="scientific">Streptomyces daqingensis</name>
    <dbReference type="NCBI Taxonomy" id="1472640"/>
    <lineage>
        <taxon>Bacteria</taxon>
        <taxon>Bacillati</taxon>
        <taxon>Actinomycetota</taxon>
        <taxon>Actinomycetes</taxon>
        <taxon>Kitasatosporales</taxon>
        <taxon>Streptomycetaceae</taxon>
        <taxon>Streptomyces</taxon>
    </lineage>
</organism>
<feature type="domain" description="DUF397" evidence="1">
    <location>
        <begin position="11"/>
        <end position="65"/>
    </location>
</feature>
<proteinExistence type="predicted"/>
<name>A0ABQ2MM78_9ACTN</name>
<evidence type="ECO:0000259" key="1">
    <source>
        <dbReference type="Pfam" id="PF04149"/>
    </source>
</evidence>
<dbReference type="EMBL" id="BMMP01000012">
    <property type="protein sequence ID" value="GGO52696.1"/>
    <property type="molecule type" value="Genomic_DNA"/>
</dbReference>
<dbReference type="Pfam" id="PF04149">
    <property type="entry name" value="DUF397"/>
    <property type="match status" value="1"/>
</dbReference>
<dbReference type="InterPro" id="IPR007278">
    <property type="entry name" value="DUF397"/>
</dbReference>
<comment type="caution">
    <text evidence="2">The sequence shown here is derived from an EMBL/GenBank/DDBJ whole genome shotgun (WGS) entry which is preliminary data.</text>
</comment>